<dbReference type="Proteomes" id="UP001597045">
    <property type="component" value="Unassembled WGS sequence"/>
</dbReference>
<dbReference type="EMBL" id="JBHTIS010000560">
    <property type="protein sequence ID" value="MFD1046208.1"/>
    <property type="molecule type" value="Genomic_DNA"/>
</dbReference>
<comment type="caution">
    <text evidence="2">The sequence shown here is derived from an EMBL/GenBank/DDBJ whole genome shotgun (WGS) entry which is preliminary data.</text>
</comment>
<proteinExistence type="predicted"/>
<accession>A0ABW3M666</accession>
<evidence type="ECO:0000313" key="3">
    <source>
        <dbReference type="Proteomes" id="UP001597045"/>
    </source>
</evidence>
<feature type="non-terminal residue" evidence="2">
    <location>
        <position position="128"/>
    </location>
</feature>
<evidence type="ECO:0000313" key="2">
    <source>
        <dbReference type="EMBL" id="MFD1046208.1"/>
    </source>
</evidence>
<feature type="compositionally biased region" description="Basic and acidic residues" evidence="1">
    <location>
        <begin position="118"/>
        <end position="128"/>
    </location>
</feature>
<evidence type="ECO:0008006" key="4">
    <source>
        <dbReference type="Google" id="ProtNLM"/>
    </source>
</evidence>
<evidence type="ECO:0000256" key="1">
    <source>
        <dbReference type="SAM" id="MobiDB-lite"/>
    </source>
</evidence>
<reference evidence="3" key="1">
    <citation type="journal article" date="2019" name="Int. J. Syst. Evol. Microbiol.">
        <title>The Global Catalogue of Microorganisms (GCM) 10K type strain sequencing project: providing services to taxonomists for standard genome sequencing and annotation.</title>
        <authorList>
            <consortium name="The Broad Institute Genomics Platform"/>
            <consortium name="The Broad Institute Genome Sequencing Center for Infectious Disease"/>
            <person name="Wu L."/>
            <person name="Ma J."/>
        </authorList>
    </citation>
    <scope>NUCLEOTIDE SEQUENCE [LARGE SCALE GENOMIC DNA]</scope>
    <source>
        <strain evidence="3">JCM 31486</strain>
    </source>
</reference>
<keyword evidence="3" id="KW-1185">Reference proteome</keyword>
<gene>
    <name evidence="2" type="ORF">ACFQ1S_11845</name>
</gene>
<feature type="region of interest" description="Disordered" evidence="1">
    <location>
        <begin position="99"/>
        <end position="128"/>
    </location>
</feature>
<name>A0ABW3M666_9PSEU</name>
<sequence length="128" mass="13972">MAVLVVLSAVDVVSYQRLQVVLEVGERVEAQVPQRVVDGVEVDPVLHRRYRRVDEVGHFRCAPGKIAVAVGEVGPGQPDPLGMAVEKFVEVAPRDLLGHHRPHIGPEHQVVTGGELGDGVRAEEPRQR</sequence>
<organism evidence="2 3">
    <name type="scientific">Kibdelosporangium lantanae</name>
    <dbReference type="NCBI Taxonomy" id="1497396"/>
    <lineage>
        <taxon>Bacteria</taxon>
        <taxon>Bacillati</taxon>
        <taxon>Actinomycetota</taxon>
        <taxon>Actinomycetes</taxon>
        <taxon>Pseudonocardiales</taxon>
        <taxon>Pseudonocardiaceae</taxon>
        <taxon>Kibdelosporangium</taxon>
    </lineage>
</organism>
<protein>
    <recommendedName>
        <fullName evidence="4">Secreted protein</fullName>
    </recommendedName>
</protein>